<sequence length="54" mass="6126">MFDFTCGTDDRCNGFAGFEKGNRVAGFSQYALKFIQYWNIRVVDLNIVVTGDQP</sequence>
<protein>
    <submittedName>
        <fullName evidence="1">Uncharacterized protein</fullName>
    </submittedName>
</protein>
<dbReference type="EMBL" id="CP011310">
    <property type="protein sequence ID" value="ANC50417.1"/>
    <property type="molecule type" value="Genomic_DNA"/>
</dbReference>
<keyword evidence="2" id="KW-1185">Reference proteome</keyword>
<accession>A0A168M1L9</accession>
<dbReference type="KEGG" id="ery:CP97_14731"/>
<dbReference type="AlphaFoldDB" id="A0A168M1L9"/>
<dbReference type="Proteomes" id="UP000059113">
    <property type="component" value="Chromosome"/>
</dbReference>
<proteinExistence type="predicted"/>
<reference evidence="1 2" key="1">
    <citation type="journal article" date="2015" name="Int. J. Syst. Evol. Microbiol.">
        <title>Erythrobacter atlanticus sp. nov., a bacterium from ocean sediment able to degrade polycyclic aromatic hydrocarbons.</title>
        <authorList>
            <person name="Zhuang L."/>
            <person name="Liu Y."/>
            <person name="Wang L."/>
            <person name="Wang W."/>
            <person name="Shao Z."/>
        </authorList>
    </citation>
    <scope>NUCLEOTIDE SEQUENCE [LARGE SCALE GENOMIC DNA]</scope>
    <source>
        <strain evidence="2">s21-N3</strain>
    </source>
</reference>
<name>A0A168M1L9_9SPHN</name>
<reference evidence="2" key="2">
    <citation type="submission" date="2015-04" db="EMBL/GenBank/DDBJ databases">
        <title>The complete genome sequence of Erythrobacter sp. s21-N3.</title>
        <authorList>
            <person name="Zhuang L."/>
            <person name="Liu Y."/>
            <person name="Shao Z."/>
        </authorList>
    </citation>
    <scope>NUCLEOTIDE SEQUENCE [LARGE SCALE GENOMIC DNA]</scope>
    <source>
        <strain evidence="2">s21-N3</strain>
    </source>
</reference>
<gene>
    <name evidence="1" type="ORF">CP97_14731</name>
</gene>
<organism evidence="1 2">
    <name type="scientific">Aurantiacibacter atlanticus</name>
    <dbReference type="NCBI Taxonomy" id="1648404"/>
    <lineage>
        <taxon>Bacteria</taxon>
        <taxon>Pseudomonadati</taxon>
        <taxon>Pseudomonadota</taxon>
        <taxon>Alphaproteobacteria</taxon>
        <taxon>Sphingomonadales</taxon>
        <taxon>Erythrobacteraceae</taxon>
        <taxon>Aurantiacibacter</taxon>
    </lineage>
</organism>
<evidence type="ECO:0000313" key="2">
    <source>
        <dbReference type="Proteomes" id="UP000059113"/>
    </source>
</evidence>
<dbReference type="STRING" id="1648404.CP97_14731"/>
<evidence type="ECO:0000313" key="1">
    <source>
        <dbReference type="EMBL" id="ANC50417.1"/>
    </source>
</evidence>